<keyword evidence="2" id="KW-1185">Reference proteome</keyword>
<evidence type="ECO:0000313" key="1">
    <source>
        <dbReference type="EnsemblPlants" id="ONIVA06G01940.1"/>
    </source>
</evidence>
<reference evidence="1" key="2">
    <citation type="submission" date="2018-04" db="EMBL/GenBank/DDBJ databases">
        <title>OnivRS2 (Oryza nivara Reference Sequence Version 2).</title>
        <authorList>
            <person name="Zhang J."/>
            <person name="Kudrna D."/>
            <person name="Lee S."/>
            <person name="Talag J."/>
            <person name="Rajasekar S."/>
            <person name="Welchert J."/>
            <person name="Hsing Y.-I."/>
            <person name="Wing R.A."/>
        </authorList>
    </citation>
    <scope>NUCLEOTIDE SEQUENCE [LARGE SCALE GENOMIC DNA]</scope>
    <source>
        <strain evidence="1">SL10</strain>
    </source>
</reference>
<accession>A0A0E0HK95</accession>
<dbReference type="AlphaFoldDB" id="A0A0E0HK95"/>
<dbReference type="EnsemblPlants" id="ONIVA06G01940.1">
    <property type="protein sequence ID" value="ONIVA06G01940.1"/>
    <property type="gene ID" value="ONIVA06G01940"/>
</dbReference>
<dbReference type="HOGENOM" id="CLU_1799561_0_0_1"/>
<reference evidence="1" key="1">
    <citation type="submission" date="2015-04" db="UniProtKB">
        <authorList>
            <consortium name="EnsemblPlants"/>
        </authorList>
    </citation>
    <scope>IDENTIFICATION</scope>
    <source>
        <strain evidence="1">SL10</strain>
    </source>
</reference>
<dbReference type="Gramene" id="ONIVA06G01940.1">
    <property type="protein sequence ID" value="ONIVA06G01940.1"/>
    <property type="gene ID" value="ONIVA06G01940"/>
</dbReference>
<organism evidence="1">
    <name type="scientific">Oryza nivara</name>
    <name type="common">Indian wild rice</name>
    <name type="synonym">Oryza sativa f. spontanea</name>
    <dbReference type="NCBI Taxonomy" id="4536"/>
    <lineage>
        <taxon>Eukaryota</taxon>
        <taxon>Viridiplantae</taxon>
        <taxon>Streptophyta</taxon>
        <taxon>Embryophyta</taxon>
        <taxon>Tracheophyta</taxon>
        <taxon>Spermatophyta</taxon>
        <taxon>Magnoliopsida</taxon>
        <taxon>Liliopsida</taxon>
        <taxon>Poales</taxon>
        <taxon>Poaceae</taxon>
        <taxon>BOP clade</taxon>
        <taxon>Oryzoideae</taxon>
        <taxon>Oryzeae</taxon>
        <taxon>Oryzinae</taxon>
        <taxon>Oryza</taxon>
    </lineage>
</organism>
<name>A0A0E0HK95_ORYNI</name>
<sequence length="144" mass="15583">MMVAEATSPSFLDPPNLGILIEPFFIPLSSSWMWSSSRSWSLLPWMAWTCSTSTLTGWLMRPHSRTITAGTARCPSLDPLSEWILLVGNSFRGSGKYCYVFMCRRGQQGKTNAKSAVSKSPTLGSVGRLVGVAGAALVSSFGKD</sequence>
<dbReference type="Proteomes" id="UP000006591">
    <property type="component" value="Chromosome 6"/>
</dbReference>
<proteinExistence type="predicted"/>
<evidence type="ECO:0000313" key="2">
    <source>
        <dbReference type="Proteomes" id="UP000006591"/>
    </source>
</evidence>
<protein>
    <submittedName>
        <fullName evidence="1">Uncharacterized protein</fullName>
    </submittedName>
</protein>